<dbReference type="AlphaFoldDB" id="A0A939BXV2"/>
<evidence type="ECO:0000259" key="1">
    <source>
        <dbReference type="PROSITE" id="PS51186"/>
    </source>
</evidence>
<dbReference type="Proteomes" id="UP000663791">
    <property type="component" value="Unassembled WGS sequence"/>
</dbReference>
<keyword evidence="3" id="KW-1185">Reference proteome</keyword>
<dbReference type="InterPro" id="IPR000182">
    <property type="entry name" value="GNAT_dom"/>
</dbReference>
<sequence>MAEHNELGQQVGDLVVGWEPRPWPAPVTLTGQHVTVEPLGSARYADLFATTCGPDDADLWTYRPVPRPGSLAELWMHLAGLLEEPDLVPFALVPQTGPAAGKAAGIACYARIVPAHGQVEIAHVLLGRDLQRTTAATEALHLLARHALDDLGYRRLEWKCDSLNEPSRKAAARLGFTYEGRFRNHMVTQGRSRDTDWFSITDAEWPALRAAHEHWLDPGNFTADGTQRSSLRSHVAAAPS</sequence>
<evidence type="ECO:0000313" key="2">
    <source>
        <dbReference type="EMBL" id="MBM9459250.1"/>
    </source>
</evidence>
<gene>
    <name evidence="2" type="ORF">JK386_04995</name>
</gene>
<organism evidence="2 3">
    <name type="scientific">Nocardioides faecalis</name>
    <dbReference type="NCBI Taxonomy" id="2803858"/>
    <lineage>
        <taxon>Bacteria</taxon>
        <taxon>Bacillati</taxon>
        <taxon>Actinomycetota</taxon>
        <taxon>Actinomycetes</taxon>
        <taxon>Propionibacteriales</taxon>
        <taxon>Nocardioidaceae</taxon>
        <taxon>Nocardioides</taxon>
    </lineage>
</organism>
<accession>A0A939BXV2</accession>
<dbReference type="Gene3D" id="3.40.630.30">
    <property type="match status" value="1"/>
</dbReference>
<comment type="caution">
    <text evidence="2">The sequence shown here is derived from an EMBL/GenBank/DDBJ whole genome shotgun (WGS) entry which is preliminary data.</text>
</comment>
<proteinExistence type="predicted"/>
<dbReference type="EMBL" id="JAERTX010000004">
    <property type="protein sequence ID" value="MBM9459250.1"/>
    <property type="molecule type" value="Genomic_DNA"/>
</dbReference>
<dbReference type="PROSITE" id="PS51186">
    <property type="entry name" value="GNAT"/>
    <property type="match status" value="1"/>
</dbReference>
<name>A0A939BXV2_9ACTN</name>
<feature type="domain" description="N-acetyltransferase" evidence="1">
    <location>
        <begin position="42"/>
        <end position="203"/>
    </location>
</feature>
<dbReference type="SUPFAM" id="SSF55729">
    <property type="entry name" value="Acyl-CoA N-acyltransferases (Nat)"/>
    <property type="match status" value="1"/>
</dbReference>
<dbReference type="InterPro" id="IPR051908">
    <property type="entry name" value="Ribosomal_N-acetyltransferase"/>
</dbReference>
<protein>
    <submittedName>
        <fullName evidence="2">GNAT family N-acetyltransferase</fullName>
    </submittedName>
</protein>
<dbReference type="Pfam" id="PF13302">
    <property type="entry name" value="Acetyltransf_3"/>
    <property type="match status" value="1"/>
</dbReference>
<dbReference type="InterPro" id="IPR016181">
    <property type="entry name" value="Acyl_CoA_acyltransferase"/>
</dbReference>
<dbReference type="GO" id="GO:0008999">
    <property type="term" value="F:protein-N-terminal-alanine acetyltransferase activity"/>
    <property type="evidence" value="ECO:0007669"/>
    <property type="project" value="TreeGrafter"/>
</dbReference>
<reference evidence="2" key="1">
    <citation type="submission" date="2021-01" db="EMBL/GenBank/DDBJ databases">
        <title>Novel species in genus Nocardioides.</title>
        <authorList>
            <person name="Zhang G."/>
        </authorList>
    </citation>
    <scope>NUCLEOTIDE SEQUENCE</scope>
    <source>
        <strain evidence="2">Zg-536</strain>
    </source>
</reference>
<dbReference type="PANTHER" id="PTHR43441">
    <property type="entry name" value="RIBOSOMAL-PROTEIN-SERINE ACETYLTRANSFERASE"/>
    <property type="match status" value="1"/>
</dbReference>
<evidence type="ECO:0000313" key="3">
    <source>
        <dbReference type="Proteomes" id="UP000663791"/>
    </source>
</evidence>
<dbReference type="RefSeq" id="WP_205290565.1">
    <property type="nucleotide sequence ID" value="NZ_CP074406.1"/>
</dbReference>
<dbReference type="GO" id="GO:1990189">
    <property type="term" value="F:protein N-terminal-serine acetyltransferase activity"/>
    <property type="evidence" value="ECO:0007669"/>
    <property type="project" value="TreeGrafter"/>
</dbReference>
<dbReference type="PANTHER" id="PTHR43441:SF2">
    <property type="entry name" value="FAMILY ACETYLTRANSFERASE, PUTATIVE (AFU_ORTHOLOGUE AFUA_7G00850)-RELATED"/>
    <property type="match status" value="1"/>
</dbReference>